<evidence type="ECO:0000256" key="9">
    <source>
        <dbReference type="ARBA" id="ARBA00023136"/>
    </source>
</evidence>
<comment type="subcellular location">
    <subcellularLocation>
        <location evidence="1">Cell inner membrane</location>
        <topology evidence="1">Multi-pass membrane protein</topology>
    </subcellularLocation>
    <subcellularLocation>
        <location evidence="2">Secreted</location>
    </subcellularLocation>
</comment>
<dbReference type="NCBIfam" id="TIGR02758">
    <property type="entry name" value="TraA_TIGR"/>
    <property type="match status" value="1"/>
</dbReference>
<evidence type="ECO:0000256" key="3">
    <source>
        <dbReference type="ARBA" id="ARBA00009586"/>
    </source>
</evidence>
<feature type="signal peptide" evidence="11">
    <location>
        <begin position="1"/>
        <end position="28"/>
    </location>
</feature>
<evidence type="ECO:0000256" key="4">
    <source>
        <dbReference type="ARBA" id="ARBA00018586"/>
    </source>
</evidence>
<evidence type="ECO:0000313" key="12">
    <source>
        <dbReference type="EMBL" id="AKN35871.1"/>
    </source>
</evidence>
<accession>A0A0H3ZWU8</accession>
<evidence type="ECO:0000256" key="8">
    <source>
        <dbReference type="ARBA" id="ARBA00022971"/>
    </source>
</evidence>
<evidence type="ECO:0000256" key="5">
    <source>
        <dbReference type="ARBA" id="ARBA00022475"/>
    </source>
</evidence>
<protein>
    <recommendedName>
        <fullName evidence="4">Pilin</fullName>
    </recommendedName>
</protein>
<comment type="subunit">
    <text evidence="10">Monomer. Interacts with itself to form filaments; also interacts with TraQ.</text>
</comment>
<comment type="similarity">
    <text evidence="3">Belongs to the TraA family.</text>
</comment>
<name>A0A0H3ZWU8_9VIBR</name>
<dbReference type="Proteomes" id="UP000308018">
    <property type="component" value="Unassembled WGS sequence"/>
</dbReference>
<keyword evidence="7" id="KW-0964">Secreted</keyword>
<evidence type="ECO:0000256" key="10">
    <source>
        <dbReference type="ARBA" id="ARBA00026027"/>
    </source>
</evidence>
<keyword evidence="8" id="KW-0184">Conjugation</keyword>
<dbReference type="GO" id="GO:0005886">
    <property type="term" value="C:plasma membrane"/>
    <property type="evidence" value="ECO:0007669"/>
    <property type="project" value="UniProtKB-SubCell"/>
</dbReference>
<gene>
    <name evidence="14" type="primary">traA</name>
    <name evidence="14" type="ORF">FC057_24255</name>
</gene>
<proteinExistence type="inferred from homology"/>
<organism evidence="13">
    <name type="scientific">Vibrio tasmaniensis</name>
    <dbReference type="NCBI Taxonomy" id="212663"/>
    <lineage>
        <taxon>Bacteria</taxon>
        <taxon>Pseudomonadati</taxon>
        <taxon>Pseudomonadota</taxon>
        <taxon>Gammaproteobacteria</taxon>
        <taxon>Vibrionales</taxon>
        <taxon>Vibrionaceae</taxon>
        <taxon>Vibrio</taxon>
    </lineage>
</organism>
<evidence type="ECO:0000313" key="14">
    <source>
        <dbReference type="EMBL" id="TKG26716.1"/>
    </source>
</evidence>
<keyword evidence="9" id="KW-0472">Membrane</keyword>
<dbReference type="EMBL" id="KP795455">
    <property type="protein sequence ID" value="AKN35871.1"/>
    <property type="molecule type" value="Genomic_DNA"/>
</dbReference>
<dbReference type="EMBL" id="KP795575">
    <property type="protein sequence ID" value="AKN38349.1"/>
    <property type="molecule type" value="Genomic_DNA"/>
</dbReference>
<reference evidence="14 15" key="2">
    <citation type="submission" date="2019-04" db="EMBL/GenBank/DDBJ databases">
        <title>A reverse ecology approach based on a biological definition of microbial populations.</title>
        <authorList>
            <person name="Arevalo P."/>
            <person name="Vaninsberghe D."/>
            <person name="Elsherbini J."/>
            <person name="Gore J."/>
            <person name="Polz M."/>
        </authorList>
    </citation>
    <scope>NUCLEOTIDE SEQUENCE [LARGE SCALE GENOMIC DNA]</scope>
    <source>
        <strain evidence="14 15">10N.222.45.A8</strain>
    </source>
</reference>
<sequence>MKTRTQRTLLVGLGVAVSTLLITQPALAADIFASGKQAMKDSAGKGSAVETAMLGTGLAGAVVTGLMSRNWFAAVGGFIGGSVLWNVGAPLVGLG</sequence>
<keyword evidence="5" id="KW-1003">Cell membrane</keyword>
<keyword evidence="6" id="KW-0997">Cell inner membrane</keyword>
<dbReference type="AlphaFoldDB" id="A0A0H3ZWU8"/>
<evidence type="ECO:0000256" key="11">
    <source>
        <dbReference type="SAM" id="SignalP"/>
    </source>
</evidence>
<evidence type="ECO:0000313" key="13">
    <source>
        <dbReference type="EMBL" id="AKN38349.1"/>
    </source>
</evidence>
<evidence type="ECO:0000256" key="2">
    <source>
        <dbReference type="ARBA" id="ARBA00004613"/>
    </source>
</evidence>
<feature type="chain" id="PRO_5007408304" description="Pilin" evidence="11">
    <location>
        <begin position="29"/>
        <end position="95"/>
    </location>
</feature>
<evidence type="ECO:0000256" key="1">
    <source>
        <dbReference type="ARBA" id="ARBA00004429"/>
    </source>
</evidence>
<evidence type="ECO:0000313" key="15">
    <source>
        <dbReference type="Proteomes" id="UP000308018"/>
    </source>
</evidence>
<evidence type="ECO:0000256" key="6">
    <source>
        <dbReference type="ARBA" id="ARBA00022519"/>
    </source>
</evidence>
<dbReference type="EMBL" id="SYVV01000068">
    <property type="protein sequence ID" value="TKG26716.1"/>
    <property type="molecule type" value="Genomic_DNA"/>
</dbReference>
<reference evidence="13" key="1">
    <citation type="journal article" date="2015" name="MBio">
        <title>Eco-Evolutionary Dynamics of Episomes among Ecologically Cohesive Bacterial Populations.</title>
        <authorList>
            <person name="Xue H."/>
            <person name="Cordero O.X."/>
            <person name="Camas F.M."/>
            <person name="Trimble W."/>
            <person name="Meyer F."/>
            <person name="Guglielmini J."/>
            <person name="Rocha E.P."/>
            <person name="Polz M.F."/>
        </authorList>
    </citation>
    <scope>NUCLEOTIDE SEQUENCE</scope>
    <source>
        <strain evidence="13">1F_146</strain>
        <strain evidence="12">FF_59</strain>
    </source>
</reference>
<dbReference type="InterPro" id="IPR008873">
    <property type="entry name" value="TraA"/>
</dbReference>
<dbReference type="RefSeq" id="WP_102482413.1">
    <property type="nucleotide sequence ID" value="NZ_SYVU01000093.1"/>
</dbReference>
<dbReference type="GO" id="GO:0005576">
    <property type="term" value="C:extracellular region"/>
    <property type="evidence" value="ECO:0007669"/>
    <property type="project" value="UniProtKB-SubCell"/>
</dbReference>
<evidence type="ECO:0000256" key="7">
    <source>
        <dbReference type="ARBA" id="ARBA00022525"/>
    </source>
</evidence>
<keyword evidence="11" id="KW-0732">Signal</keyword>